<evidence type="ECO:0000313" key="2">
    <source>
        <dbReference type="EMBL" id="KGD61828.1"/>
    </source>
</evidence>
<feature type="transmembrane region" description="Helical" evidence="1">
    <location>
        <begin position="12"/>
        <end position="34"/>
    </location>
</feature>
<gene>
    <name evidence="2" type="ORF">T9A_01037</name>
</gene>
<dbReference type="Proteomes" id="UP000029443">
    <property type="component" value="Unassembled WGS sequence"/>
</dbReference>
<dbReference type="EMBL" id="ARXU01000003">
    <property type="protein sequence ID" value="KGD61828.1"/>
    <property type="molecule type" value="Genomic_DNA"/>
</dbReference>
<keyword evidence="1" id="KW-0812">Transmembrane</keyword>
<dbReference type="RefSeq" id="WP_035245779.1">
    <property type="nucleotide sequence ID" value="NZ_ARXU01000003.1"/>
</dbReference>
<feature type="transmembrane region" description="Helical" evidence="1">
    <location>
        <begin position="46"/>
        <end position="64"/>
    </location>
</feature>
<organism evidence="2 3">
    <name type="scientific">Alcanivorax jadensis T9</name>
    <dbReference type="NCBI Taxonomy" id="1177181"/>
    <lineage>
        <taxon>Bacteria</taxon>
        <taxon>Pseudomonadati</taxon>
        <taxon>Pseudomonadota</taxon>
        <taxon>Gammaproteobacteria</taxon>
        <taxon>Oceanospirillales</taxon>
        <taxon>Alcanivoracaceae</taxon>
        <taxon>Alcanivorax</taxon>
    </lineage>
</organism>
<keyword evidence="1" id="KW-1133">Transmembrane helix</keyword>
<evidence type="ECO:0000256" key="1">
    <source>
        <dbReference type="SAM" id="Phobius"/>
    </source>
</evidence>
<reference evidence="2 3" key="1">
    <citation type="submission" date="2012-09" db="EMBL/GenBank/DDBJ databases">
        <title>Genome Sequence of alkane-degrading Bacterium Alcanivorax jadensis T9.</title>
        <authorList>
            <person name="Lai Q."/>
            <person name="Shao Z."/>
        </authorList>
    </citation>
    <scope>NUCLEOTIDE SEQUENCE [LARGE SCALE GENOMIC DNA]</scope>
    <source>
        <strain evidence="2 3">T9</strain>
    </source>
</reference>
<accession>A0ABR4WEI1</accession>
<evidence type="ECO:0008006" key="4">
    <source>
        <dbReference type="Google" id="ProtNLM"/>
    </source>
</evidence>
<feature type="transmembrane region" description="Helical" evidence="1">
    <location>
        <begin position="84"/>
        <end position="103"/>
    </location>
</feature>
<keyword evidence="3" id="KW-1185">Reference proteome</keyword>
<comment type="caution">
    <text evidence="2">The sequence shown here is derived from an EMBL/GenBank/DDBJ whole genome shotgun (WGS) entry which is preliminary data.</text>
</comment>
<proteinExistence type="predicted"/>
<sequence>MEDYFNYISEWVGFGVLTPFLFVFAITGPFAIVVLEEVGGDAAERIKVIVGLCAFFASFFLFIGTAQYLLEPMRLPGKGMLESLLGITVWYLSIKFIAIIIDLRERDTGSKS</sequence>
<protein>
    <recommendedName>
        <fullName evidence="4">Transmembrane protein</fullName>
    </recommendedName>
</protein>
<keyword evidence="1" id="KW-0472">Membrane</keyword>
<name>A0ABR4WEI1_9GAMM</name>
<evidence type="ECO:0000313" key="3">
    <source>
        <dbReference type="Proteomes" id="UP000029443"/>
    </source>
</evidence>